<evidence type="ECO:0000256" key="1">
    <source>
        <dbReference type="ARBA" id="ARBA00022475"/>
    </source>
</evidence>
<dbReference type="Proteomes" id="UP000474042">
    <property type="component" value="Unassembled WGS sequence"/>
</dbReference>
<evidence type="ECO:0000313" key="8">
    <source>
        <dbReference type="EMBL" id="PPV16623.1"/>
    </source>
</evidence>
<accession>A0A0A6SK98</accession>
<evidence type="ECO:0000313" key="7">
    <source>
        <dbReference type="EMBL" id="NAS17777.1"/>
    </source>
</evidence>
<evidence type="ECO:0000313" key="9">
    <source>
        <dbReference type="EMBL" id="QMW91847.1"/>
    </source>
</evidence>
<dbReference type="EMBL" id="CP040626">
    <property type="protein sequence ID" value="QMW91847.1"/>
    <property type="molecule type" value="Genomic_DNA"/>
</dbReference>
<reference evidence="8 10" key="1">
    <citation type="submission" date="2016-01" db="EMBL/GenBank/DDBJ databases">
        <title>Characterization of the Clostridium difficile lineages that are prevalent in Hong Kong and China.</title>
        <authorList>
            <person name="Kwok J.S.-L."/>
            <person name="Lam W.-Y."/>
            <person name="Ip M."/>
            <person name="Chan T.-F."/>
            <person name="Hawkey P.M."/>
            <person name="Tsui S.K.-W."/>
        </authorList>
    </citation>
    <scope>NUCLEOTIDE SEQUENCE [LARGE SCALE GENOMIC DNA]</scope>
    <source>
        <strain evidence="8 10">300064</strain>
    </source>
</reference>
<sequence length="208" mass="22917">MLESLLLVSSLCIDSFVASIAYGTSKIKIPPKSVIIINLVCTSTLACSLFIGSLFKSFLPGNLPAVLGFIILMSLGIYRLFEYLFKAYISKKTKCDYPLTFKLFDFKFVLQVYADETKADFDKSKSLNSKESFYLALALSLDSLAVGFGSSLCNINYVQTLVLCFLIGVSAVSIGVFLGQKFSEKLHLELSWLSGVLLIILAIVRVLK</sequence>
<keyword evidence="2 5" id="KW-0812">Transmembrane</keyword>
<evidence type="ECO:0000313" key="11">
    <source>
        <dbReference type="Proteomes" id="UP000321089"/>
    </source>
</evidence>
<dbReference type="InterPro" id="IPR014205">
    <property type="entry name" value="Spore_YtaF"/>
</dbReference>
<reference evidence="9 13" key="2">
    <citation type="submission" date="2019-05" db="EMBL/GenBank/DDBJ databases">
        <authorList>
            <person name="Schori C."/>
            <person name="Ahrens C."/>
        </authorList>
    </citation>
    <scope>NUCLEOTIDE SEQUENCE [LARGE SCALE GENOMIC DNA]</scope>
    <source>
        <strain evidence="9 13">DSM 10702</strain>
    </source>
</reference>
<feature type="transmembrane region" description="Helical" evidence="5">
    <location>
        <begin position="157"/>
        <end position="178"/>
    </location>
</feature>
<feature type="transmembrane region" description="Helical" evidence="5">
    <location>
        <begin position="35"/>
        <end position="55"/>
    </location>
</feature>
<dbReference type="EMBL" id="LRDH01000077">
    <property type="protein sequence ID" value="PPV16623.1"/>
    <property type="molecule type" value="Genomic_DNA"/>
</dbReference>
<dbReference type="PANTHER" id="PTHR35529:SF2">
    <property type="entry name" value="SPORULATION PROTEIN YTAF-RELATED"/>
    <property type="match status" value="1"/>
</dbReference>
<evidence type="ECO:0000313" key="13">
    <source>
        <dbReference type="Proteomes" id="UP000515243"/>
    </source>
</evidence>
<evidence type="ECO:0000313" key="10">
    <source>
        <dbReference type="Proteomes" id="UP000238081"/>
    </source>
</evidence>
<keyword evidence="1" id="KW-1003">Cell membrane</keyword>
<organism evidence="8 10">
    <name type="scientific">Clostridium butyricum</name>
    <dbReference type="NCBI Taxonomy" id="1492"/>
    <lineage>
        <taxon>Bacteria</taxon>
        <taxon>Bacillati</taxon>
        <taxon>Bacillota</taxon>
        <taxon>Clostridia</taxon>
        <taxon>Eubacteriales</taxon>
        <taxon>Clostridiaceae</taxon>
        <taxon>Clostridium</taxon>
    </lineage>
</organism>
<dbReference type="Proteomes" id="UP000238081">
    <property type="component" value="Unassembled WGS sequence"/>
</dbReference>
<protein>
    <submittedName>
        <fullName evidence="6">Sporulation membrane protein YtaF</fullName>
    </submittedName>
    <submittedName>
        <fullName evidence="8">Sporulation protein</fullName>
    </submittedName>
</protein>
<dbReference type="OrthoDB" id="1650809at2"/>
<proteinExistence type="predicted"/>
<evidence type="ECO:0000256" key="3">
    <source>
        <dbReference type="ARBA" id="ARBA00022989"/>
    </source>
</evidence>
<dbReference type="GeneID" id="92945090"/>
<dbReference type="Proteomes" id="UP000321089">
    <property type="component" value="Unassembled WGS sequence"/>
</dbReference>
<dbReference type="InterPro" id="IPR003810">
    <property type="entry name" value="Mntp/YtaF"/>
</dbReference>
<keyword evidence="3 5" id="KW-1133">Transmembrane helix</keyword>
<reference evidence="6 11" key="3">
    <citation type="submission" date="2019-07" db="EMBL/GenBank/DDBJ databases">
        <title>Whole genome shotgun sequence of Clostridium butyricum NBRC 3858.</title>
        <authorList>
            <person name="Hosoyama A."/>
            <person name="Uohara A."/>
            <person name="Ohji S."/>
            <person name="Ichikawa N."/>
        </authorList>
    </citation>
    <scope>NUCLEOTIDE SEQUENCE [LARGE SCALE GENOMIC DNA]</scope>
    <source>
        <strain evidence="6 11">NBRC 3858</strain>
    </source>
</reference>
<feature type="transmembrane region" description="Helical" evidence="5">
    <location>
        <begin position="190"/>
        <end position="207"/>
    </location>
</feature>
<evidence type="ECO:0000256" key="5">
    <source>
        <dbReference type="SAM" id="Phobius"/>
    </source>
</evidence>
<dbReference type="KEGG" id="cbut:ATN24_14200"/>
<dbReference type="RefSeq" id="WP_002581023.1">
    <property type="nucleotide sequence ID" value="NZ_AP019716.1"/>
</dbReference>
<gene>
    <name evidence="7" type="primary">ytaF</name>
    <name evidence="8" type="ORF">AWN73_10175</name>
    <name evidence="6" type="ORF">CBU02nite_04340</name>
    <name evidence="9" type="ORF">FF104_12960</name>
    <name evidence="7" type="ORF">GND98_007790</name>
</gene>
<reference evidence="7 12" key="4">
    <citation type="submission" date="2020-01" db="EMBL/GenBank/DDBJ databases">
        <title>Genome sequence of a 1,3-propanediol producer, Clostridium butyricum S3.</title>
        <authorList>
            <person name="Zhou J."/>
        </authorList>
    </citation>
    <scope>NUCLEOTIDE SEQUENCE [LARGE SCALE GENOMIC DNA]</scope>
    <source>
        <strain evidence="7 12">S3</strain>
    </source>
</reference>
<dbReference type="Pfam" id="PF02659">
    <property type="entry name" value="Mntp"/>
    <property type="match status" value="1"/>
</dbReference>
<dbReference type="EMBL" id="WOFV02000018">
    <property type="protein sequence ID" value="NAS17777.1"/>
    <property type="molecule type" value="Genomic_DNA"/>
</dbReference>
<feature type="transmembrane region" description="Helical" evidence="5">
    <location>
        <begin position="61"/>
        <end position="81"/>
    </location>
</feature>
<dbReference type="NCBIfam" id="TIGR02840">
    <property type="entry name" value="spore_YtaF"/>
    <property type="match status" value="1"/>
</dbReference>
<evidence type="ECO:0000313" key="12">
    <source>
        <dbReference type="Proteomes" id="UP000474042"/>
    </source>
</evidence>
<evidence type="ECO:0000256" key="2">
    <source>
        <dbReference type="ARBA" id="ARBA00022692"/>
    </source>
</evidence>
<dbReference type="EMBL" id="BKBC01000003">
    <property type="protein sequence ID" value="GEQ19928.1"/>
    <property type="molecule type" value="Genomic_DNA"/>
</dbReference>
<name>A0A0A6SK98_CLOBU</name>
<dbReference type="AlphaFoldDB" id="A0A0A6SK98"/>
<dbReference type="PANTHER" id="PTHR35529">
    <property type="entry name" value="MANGANESE EFFLUX PUMP MNTP-RELATED"/>
    <property type="match status" value="1"/>
</dbReference>
<dbReference type="Proteomes" id="UP000515243">
    <property type="component" value="Chromosome 1"/>
</dbReference>
<evidence type="ECO:0000313" key="6">
    <source>
        <dbReference type="EMBL" id="GEQ19928.1"/>
    </source>
</evidence>
<keyword evidence="4 5" id="KW-0472">Membrane</keyword>
<evidence type="ECO:0000256" key="4">
    <source>
        <dbReference type="ARBA" id="ARBA00023136"/>
    </source>
</evidence>
<feature type="transmembrane region" description="Helical" evidence="5">
    <location>
        <begin position="6"/>
        <end position="23"/>
    </location>
</feature>